<sequence length="371" mass="38566">MVTYLDHAAGTPLREVAVQAMLPFFGERYANPSGAYAVARRARRAVDDARDQVADALGVRPDEVIFTGGGTESDNTVIKGVDGIAVCSAVEHHGVLHPVEHGGGRVVGVDSVGRLCADELVDALDDQVAVVSVMAVNNEVGTINDLGAIAEIVADHAPRALVHTDAVQAAPWLDLAALANQVDSLSLSAHKFGGPQGIGVLTVRRGIALSPLIEGGGQEAGLRSGTHNVAGIVGLAAALGELSRQRDDEVARIRLLRDRLVDEILAAVPDARETVDRRHKVAGSAHLLFRGVESESLLFLLDQAGVAASAGSACSSGAIQVSHVVEAMGIDREWAAGSLRLSLGHTTTAADIDHAVVAVVDAVAQLRRDRS</sequence>
<dbReference type="InterPro" id="IPR016454">
    <property type="entry name" value="Cysteine_dSase"/>
</dbReference>
<dbReference type="GO" id="GO:0051536">
    <property type="term" value="F:iron-sulfur cluster binding"/>
    <property type="evidence" value="ECO:0007669"/>
    <property type="project" value="UniProtKB-KW"/>
</dbReference>
<keyword evidence="6" id="KW-0408">Iron</keyword>
<comment type="caution">
    <text evidence="10">The sequence shown here is derived from an EMBL/GenBank/DDBJ whole genome shotgun (WGS) entry which is preliminary data.</text>
</comment>
<dbReference type="GO" id="GO:0031071">
    <property type="term" value="F:cysteine desulfurase activity"/>
    <property type="evidence" value="ECO:0007669"/>
    <property type="project" value="UniProtKB-EC"/>
</dbReference>
<evidence type="ECO:0000256" key="8">
    <source>
        <dbReference type="ARBA" id="ARBA00050776"/>
    </source>
</evidence>
<name>A0A2G6KEL4_9ACTN</name>
<evidence type="ECO:0000256" key="2">
    <source>
        <dbReference type="ARBA" id="ARBA00006490"/>
    </source>
</evidence>
<keyword evidence="4" id="KW-0479">Metal-binding</keyword>
<keyword evidence="5" id="KW-0663">Pyridoxal phosphate</keyword>
<dbReference type="EMBL" id="PDSL01000022">
    <property type="protein sequence ID" value="PIE34118.1"/>
    <property type="molecule type" value="Genomic_DNA"/>
</dbReference>
<dbReference type="Gene3D" id="3.40.640.10">
    <property type="entry name" value="Type I PLP-dependent aspartate aminotransferase-like (Major domain)"/>
    <property type="match status" value="1"/>
</dbReference>
<protein>
    <submittedName>
        <fullName evidence="10">Cysteine desulfurase</fullName>
    </submittedName>
</protein>
<comment type="similarity">
    <text evidence="2">Belongs to the class-V pyridoxal-phosphate-dependent aminotransferase family. NifS/IscS subfamily.</text>
</comment>
<comment type="catalytic activity">
    <reaction evidence="8">
        <text>(sulfur carrier)-H + L-cysteine = (sulfur carrier)-SH + L-alanine</text>
        <dbReference type="Rhea" id="RHEA:43892"/>
        <dbReference type="Rhea" id="RHEA-COMP:14737"/>
        <dbReference type="Rhea" id="RHEA-COMP:14739"/>
        <dbReference type="ChEBI" id="CHEBI:29917"/>
        <dbReference type="ChEBI" id="CHEBI:35235"/>
        <dbReference type="ChEBI" id="CHEBI:57972"/>
        <dbReference type="ChEBI" id="CHEBI:64428"/>
        <dbReference type="EC" id="2.8.1.7"/>
    </reaction>
</comment>
<evidence type="ECO:0000256" key="1">
    <source>
        <dbReference type="ARBA" id="ARBA00001933"/>
    </source>
</evidence>
<dbReference type="InterPro" id="IPR015422">
    <property type="entry name" value="PyrdxlP-dep_Trfase_small"/>
</dbReference>
<dbReference type="InterPro" id="IPR000192">
    <property type="entry name" value="Aminotrans_V_dom"/>
</dbReference>
<evidence type="ECO:0000256" key="5">
    <source>
        <dbReference type="ARBA" id="ARBA00022898"/>
    </source>
</evidence>
<dbReference type="AlphaFoldDB" id="A0A2G6KEL4"/>
<gene>
    <name evidence="10" type="ORF">CSA55_01370</name>
</gene>
<keyword evidence="3" id="KW-0808">Transferase</keyword>
<dbReference type="Gene3D" id="3.90.1150.10">
    <property type="entry name" value="Aspartate Aminotransferase, domain 1"/>
    <property type="match status" value="1"/>
</dbReference>
<keyword evidence="7" id="KW-0411">Iron-sulfur</keyword>
<evidence type="ECO:0000256" key="3">
    <source>
        <dbReference type="ARBA" id="ARBA00022679"/>
    </source>
</evidence>
<reference evidence="10 11" key="1">
    <citation type="submission" date="2017-10" db="EMBL/GenBank/DDBJ databases">
        <title>Novel microbial diversity and functional potential in the marine mammal oral microbiome.</title>
        <authorList>
            <person name="Dudek N.K."/>
            <person name="Sun C.L."/>
            <person name="Burstein D."/>
            <person name="Kantor R.S."/>
            <person name="Aliaga Goltsman D.S."/>
            <person name="Bik E.M."/>
            <person name="Thomas B.C."/>
            <person name="Banfield J.F."/>
            <person name="Relman D.A."/>
        </authorList>
    </citation>
    <scope>NUCLEOTIDE SEQUENCE [LARGE SCALE GENOMIC DNA]</scope>
    <source>
        <strain evidence="10">DOLJORAL78_61_10</strain>
    </source>
</reference>
<organism evidence="10 11">
    <name type="scientific">Ilumatobacter coccineus</name>
    <dbReference type="NCBI Taxonomy" id="467094"/>
    <lineage>
        <taxon>Bacteria</taxon>
        <taxon>Bacillati</taxon>
        <taxon>Actinomycetota</taxon>
        <taxon>Acidimicrobiia</taxon>
        <taxon>Acidimicrobiales</taxon>
        <taxon>Ilumatobacteraceae</taxon>
        <taxon>Ilumatobacter</taxon>
    </lineage>
</organism>
<comment type="cofactor">
    <cofactor evidence="1">
        <name>pyridoxal 5'-phosphate</name>
        <dbReference type="ChEBI" id="CHEBI:597326"/>
    </cofactor>
</comment>
<dbReference type="PANTHER" id="PTHR11601:SF34">
    <property type="entry name" value="CYSTEINE DESULFURASE"/>
    <property type="match status" value="1"/>
</dbReference>
<dbReference type="Pfam" id="PF00266">
    <property type="entry name" value="Aminotran_5"/>
    <property type="match status" value="1"/>
</dbReference>
<dbReference type="SUPFAM" id="SSF53383">
    <property type="entry name" value="PLP-dependent transferases"/>
    <property type="match status" value="1"/>
</dbReference>
<dbReference type="GO" id="GO:0046872">
    <property type="term" value="F:metal ion binding"/>
    <property type="evidence" value="ECO:0007669"/>
    <property type="project" value="UniProtKB-KW"/>
</dbReference>
<dbReference type="Proteomes" id="UP000230914">
    <property type="component" value="Unassembled WGS sequence"/>
</dbReference>
<evidence type="ECO:0000259" key="9">
    <source>
        <dbReference type="Pfam" id="PF00266"/>
    </source>
</evidence>
<evidence type="ECO:0000256" key="4">
    <source>
        <dbReference type="ARBA" id="ARBA00022723"/>
    </source>
</evidence>
<dbReference type="PIRSF" id="PIRSF005572">
    <property type="entry name" value="NifS"/>
    <property type="match status" value="1"/>
</dbReference>
<dbReference type="InterPro" id="IPR015421">
    <property type="entry name" value="PyrdxlP-dep_Trfase_major"/>
</dbReference>
<accession>A0A2G6KEL4</accession>
<evidence type="ECO:0000256" key="7">
    <source>
        <dbReference type="ARBA" id="ARBA00023014"/>
    </source>
</evidence>
<evidence type="ECO:0000313" key="11">
    <source>
        <dbReference type="Proteomes" id="UP000230914"/>
    </source>
</evidence>
<dbReference type="Gene3D" id="1.10.260.50">
    <property type="match status" value="1"/>
</dbReference>
<dbReference type="PANTHER" id="PTHR11601">
    <property type="entry name" value="CYSTEINE DESULFURYLASE FAMILY MEMBER"/>
    <property type="match status" value="1"/>
</dbReference>
<proteinExistence type="inferred from homology"/>
<feature type="domain" description="Aminotransferase class V" evidence="9">
    <location>
        <begin position="3"/>
        <end position="353"/>
    </location>
</feature>
<evidence type="ECO:0000256" key="6">
    <source>
        <dbReference type="ARBA" id="ARBA00023004"/>
    </source>
</evidence>
<dbReference type="InterPro" id="IPR015424">
    <property type="entry name" value="PyrdxlP-dep_Trfase"/>
</dbReference>
<evidence type="ECO:0000313" key="10">
    <source>
        <dbReference type="EMBL" id="PIE34118.1"/>
    </source>
</evidence>